<dbReference type="Proteomes" id="UP000077671">
    <property type="component" value="Unassembled WGS sequence"/>
</dbReference>
<dbReference type="GO" id="GO:0033588">
    <property type="term" value="C:elongator holoenzyme complex"/>
    <property type="evidence" value="ECO:0007669"/>
    <property type="project" value="InterPro"/>
</dbReference>
<evidence type="ECO:0000256" key="1">
    <source>
        <dbReference type="ARBA" id="ARBA00005043"/>
    </source>
</evidence>
<evidence type="ECO:0000256" key="2">
    <source>
        <dbReference type="ARBA" id="ARBA00008837"/>
    </source>
</evidence>
<dbReference type="InterPro" id="IPR018627">
    <property type="entry name" value="ELP6"/>
</dbReference>
<dbReference type="AlphaFoldDB" id="A0A8T8TKU9"/>
<feature type="non-terminal residue" evidence="4">
    <location>
        <position position="1"/>
    </location>
</feature>
<organism evidence="4 5">
    <name type="scientific">Tilletia caries</name>
    <name type="common">wheat bunt fungus</name>
    <dbReference type="NCBI Taxonomy" id="13290"/>
    <lineage>
        <taxon>Eukaryota</taxon>
        <taxon>Fungi</taxon>
        <taxon>Dikarya</taxon>
        <taxon>Basidiomycota</taxon>
        <taxon>Ustilaginomycotina</taxon>
        <taxon>Exobasidiomycetes</taxon>
        <taxon>Tilletiales</taxon>
        <taxon>Tilletiaceae</taxon>
        <taxon>Tilletia</taxon>
    </lineage>
</organism>
<comment type="caution">
    <text evidence="4">The sequence shown here is derived from an EMBL/GenBank/DDBJ whole genome shotgun (WGS) entry which is preliminary data.</text>
</comment>
<dbReference type="PANTHER" id="PTHR16184:SF6">
    <property type="entry name" value="ELONGATOR COMPLEX PROTEIN 6"/>
    <property type="match status" value="1"/>
</dbReference>
<dbReference type="GO" id="GO:0030234">
    <property type="term" value="F:enzyme regulator activity"/>
    <property type="evidence" value="ECO:0007669"/>
    <property type="project" value="InterPro"/>
</dbReference>
<gene>
    <name evidence="4" type="ORF">A4X03_0g3331</name>
</gene>
<evidence type="ECO:0000259" key="3">
    <source>
        <dbReference type="Pfam" id="PF08375"/>
    </source>
</evidence>
<reference evidence="4" key="1">
    <citation type="submission" date="2016-04" db="EMBL/GenBank/DDBJ databases">
        <authorList>
            <person name="Nguyen H.D."/>
            <person name="Kesanakurti P."/>
            <person name="Cullis J."/>
            <person name="Levesque C.A."/>
            <person name="Hambleton S."/>
        </authorList>
    </citation>
    <scope>NUCLEOTIDE SEQUENCE</scope>
    <source>
        <strain evidence="4">DAOMC 238032</strain>
    </source>
</reference>
<dbReference type="GO" id="GO:0042176">
    <property type="term" value="P:regulation of protein catabolic process"/>
    <property type="evidence" value="ECO:0007669"/>
    <property type="project" value="InterPro"/>
</dbReference>
<dbReference type="EMBL" id="LWDD02000377">
    <property type="protein sequence ID" value="KAE8261349.1"/>
    <property type="molecule type" value="Genomic_DNA"/>
</dbReference>
<feature type="domain" description="26S proteasome non-ATPase regulatory subunit 3 C-terminal" evidence="3">
    <location>
        <begin position="2"/>
        <end position="43"/>
    </location>
</feature>
<protein>
    <recommendedName>
        <fullName evidence="3">26S proteasome non-ATPase regulatory subunit 3 C-terminal domain-containing protein</fullName>
    </recommendedName>
</protein>
<dbReference type="Gene3D" id="3.40.50.300">
    <property type="entry name" value="P-loop containing nucleotide triphosphate hydrolases"/>
    <property type="match status" value="1"/>
</dbReference>
<sequence length="267" mass="28930">SDEPQAQLQQRVDFCLQIHNESVKAMRYPLNTHKAELDSAVAAPDFLFTADEAGLKELLGAVQSALGSNAAQTIDTRRAVPARALVVVDDLSTLSWSISGGTEETADQLSRWIRALRIVVEQNNAALCTLQHASATSLYADVNAQDATDESLLRHLLTSTEPDVWVEIRGLRSGRAKDCDGEIVIRPMLCPQLALTLSRQGGGGGGGEERQSFSAFALPNLPLPPRPFLFRVGVDPSARLAVSDSSRVGRVENWKGVQLWARGMMSL</sequence>
<reference evidence="4" key="2">
    <citation type="journal article" date="2019" name="IMA Fungus">
        <title>Genome sequencing and comparison of five Tilletia species to identify candidate genes for the detection of regulated species infecting wheat.</title>
        <authorList>
            <person name="Nguyen H.D.T."/>
            <person name="Sultana T."/>
            <person name="Kesanakurti P."/>
            <person name="Hambleton S."/>
        </authorList>
    </citation>
    <scope>NUCLEOTIDE SEQUENCE</scope>
    <source>
        <strain evidence="4">DAOMC 238032</strain>
    </source>
</reference>
<dbReference type="InterPro" id="IPR027417">
    <property type="entry name" value="P-loop_NTPase"/>
</dbReference>
<evidence type="ECO:0000313" key="5">
    <source>
        <dbReference type="Proteomes" id="UP000077671"/>
    </source>
</evidence>
<evidence type="ECO:0000313" key="4">
    <source>
        <dbReference type="EMBL" id="KAE8261349.1"/>
    </source>
</evidence>
<proteinExistence type="inferred from homology"/>
<dbReference type="GO" id="GO:0000502">
    <property type="term" value="C:proteasome complex"/>
    <property type="evidence" value="ECO:0007669"/>
    <property type="project" value="InterPro"/>
</dbReference>
<comment type="pathway">
    <text evidence="1">tRNA modification; 5-methoxycarbonylmethyl-2-thiouridine-tRNA biosynthesis.</text>
</comment>
<dbReference type="GO" id="GO:0002098">
    <property type="term" value="P:tRNA wobble uridine modification"/>
    <property type="evidence" value="ECO:0007669"/>
    <property type="project" value="InterPro"/>
</dbReference>
<dbReference type="InterPro" id="IPR013586">
    <property type="entry name" value="PSMD3_C"/>
</dbReference>
<accession>A0A8T8TKU9</accession>
<dbReference type="Pfam" id="PF08375">
    <property type="entry name" value="Rpn3_C"/>
    <property type="match status" value="1"/>
</dbReference>
<dbReference type="PANTHER" id="PTHR16184">
    <property type="entry name" value="ELONGATOR COMPLEX PROTEIN 6"/>
    <property type="match status" value="1"/>
</dbReference>
<name>A0A8T8TKU9_9BASI</name>
<comment type="similarity">
    <text evidence="2">Belongs to the ELP6 family.</text>
</comment>